<keyword evidence="2" id="KW-1185">Reference proteome</keyword>
<dbReference type="OrthoDB" id="184570at2"/>
<evidence type="ECO:0000313" key="2">
    <source>
        <dbReference type="Proteomes" id="UP000381693"/>
    </source>
</evidence>
<dbReference type="RefSeq" id="WP_142525327.1">
    <property type="nucleotide sequence ID" value="NZ_CABFUZ020000133.1"/>
</dbReference>
<sequence length="265" mass="30703">MKTIEAPAEAEGKNREWSEEILLQEIRAWHRRGRPLYSHYMRQHYQELLAAGIRYFGSWEKAVEAAGISYSEVRRYQRWSKKHIVERIRALHAQGADLSFRALMLSPYAPMVYAAIRPVYFGSWKNALLAAGLAPADIYRYRSWKEADILREIRRLHAEGEDLSSKHMDERANSLIATARRRFGSWGAAVERAGLDYAKIRKRKRWTQAEIVNQIRALRERGVPLTSTEVRNREPSLFAAACKRRFFGSWREAVQAAVGEAAKRD</sequence>
<accession>A0A5E6MLF4</accession>
<dbReference type="Pfam" id="PF18780">
    <property type="entry name" value="HNH_repeat"/>
    <property type="match status" value="2"/>
</dbReference>
<name>A0A5E6MLF4_9BACT</name>
<reference evidence="1" key="1">
    <citation type="submission" date="2019-09" db="EMBL/GenBank/DDBJ databases">
        <authorList>
            <person name="Cremers G."/>
        </authorList>
    </citation>
    <scope>NUCLEOTIDE SEQUENCE [LARGE SCALE GENOMIC DNA]</scope>
    <source>
        <strain evidence="1">3B</strain>
    </source>
</reference>
<dbReference type="EMBL" id="CABFUZ020000133">
    <property type="protein sequence ID" value="VVM06887.1"/>
    <property type="molecule type" value="Genomic_DNA"/>
</dbReference>
<dbReference type="AlphaFoldDB" id="A0A5E6MLF4"/>
<proteinExistence type="predicted"/>
<evidence type="ECO:0000313" key="1">
    <source>
        <dbReference type="EMBL" id="VVM06887.1"/>
    </source>
</evidence>
<dbReference type="Proteomes" id="UP000381693">
    <property type="component" value="Unassembled WGS sequence"/>
</dbReference>
<protein>
    <submittedName>
        <fullName evidence="1">Uncharacterized protein</fullName>
    </submittedName>
</protein>
<comment type="caution">
    <text evidence="1">The sequence shown here is derived from an EMBL/GenBank/DDBJ whole genome shotgun (WGS) entry which is preliminary data.</text>
</comment>
<dbReference type="InterPro" id="IPR041025">
    <property type="entry name" value="HNH_repeat"/>
</dbReference>
<gene>
    <name evidence="1" type="ORF">MAMC_01314</name>
</gene>
<organism evidence="1 2">
    <name type="scientific">Methylacidimicrobium cyclopophantes</name>
    <dbReference type="NCBI Taxonomy" id="1041766"/>
    <lineage>
        <taxon>Bacteria</taxon>
        <taxon>Pseudomonadati</taxon>
        <taxon>Verrucomicrobiota</taxon>
        <taxon>Methylacidimicrobium</taxon>
    </lineage>
</organism>